<name>U5VT65_9ACTN</name>
<proteinExistence type="predicted"/>
<dbReference type="eggNOG" id="ENOG5032U6K">
    <property type="taxonomic scope" value="Bacteria"/>
</dbReference>
<dbReference type="RefSeq" id="WP_023357863.1">
    <property type="nucleotide sequence ID" value="NC_022657.1"/>
</dbReference>
<dbReference type="Proteomes" id="UP000017746">
    <property type="component" value="Chromosome"/>
</dbReference>
<sequence length="137" mass="14778">MTDLEELDTYLRDFRAGGHPVAHVREVVCAACSGRTFSVLVDVDEQGSAVTCEACGEQVAIADSEEYLDEAELEECQCPCGGESFAAAVGYALTSDATDVRWISLALLCRSDGQVGVYTDWKIDYGPSLPLIDQFKA</sequence>
<organism evidence="1 2">
    <name type="scientific">Actinoplanes friuliensis DSM 7358</name>
    <dbReference type="NCBI Taxonomy" id="1246995"/>
    <lineage>
        <taxon>Bacteria</taxon>
        <taxon>Bacillati</taxon>
        <taxon>Actinomycetota</taxon>
        <taxon>Actinomycetes</taxon>
        <taxon>Micromonosporales</taxon>
        <taxon>Micromonosporaceae</taxon>
        <taxon>Actinoplanes</taxon>
    </lineage>
</organism>
<dbReference type="PATRIC" id="fig|1246995.3.peg.635"/>
<dbReference type="OrthoDB" id="281728at2"/>
<dbReference type="EMBL" id="CP006272">
    <property type="protein sequence ID" value="AGZ38920.1"/>
    <property type="molecule type" value="Genomic_DNA"/>
</dbReference>
<evidence type="ECO:0000313" key="1">
    <source>
        <dbReference type="EMBL" id="AGZ38920.1"/>
    </source>
</evidence>
<dbReference type="AlphaFoldDB" id="U5VT65"/>
<reference evidence="1 2" key="1">
    <citation type="journal article" date="2014" name="J. Biotechnol.">
        <title>Complete genome sequence of the actinobacterium Actinoplanes friuliensis HAG 010964, producer of the lipopeptide antibiotic friulimycin.</title>
        <authorList>
            <person name="Ruckert C."/>
            <person name="Szczepanowski R."/>
            <person name="Albersmeier A."/>
            <person name="Goesmann A."/>
            <person name="Fischer N."/>
            <person name="Steinkamper A."/>
            <person name="Puhler A."/>
            <person name="Biener R."/>
            <person name="Schwartz D."/>
            <person name="Kalinowski J."/>
        </authorList>
    </citation>
    <scope>NUCLEOTIDE SEQUENCE [LARGE SCALE GENOMIC DNA]</scope>
    <source>
        <strain evidence="1 2">DSM 7358</strain>
    </source>
</reference>
<gene>
    <name evidence="1" type="ORF">AFR_03155</name>
</gene>
<dbReference type="HOGENOM" id="CLU_119432_0_0_11"/>
<accession>U5VT65</accession>
<keyword evidence="2" id="KW-1185">Reference proteome</keyword>
<evidence type="ECO:0000313" key="2">
    <source>
        <dbReference type="Proteomes" id="UP000017746"/>
    </source>
</evidence>
<dbReference type="KEGG" id="afs:AFR_03155"/>
<protein>
    <submittedName>
        <fullName evidence="1">Uncharacterized protein</fullName>
    </submittedName>
</protein>